<keyword evidence="14" id="KW-1185">Reference proteome</keyword>
<evidence type="ECO:0000256" key="10">
    <source>
        <dbReference type="SAM" id="MobiDB-lite"/>
    </source>
</evidence>
<dbReference type="InterPro" id="IPR014001">
    <property type="entry name" value="Helicase_ATP-bd"/>
</dbReference>
<comment type="catalytic activity">
    <reaction evidence="9">
        <text>ATP + H2O = ADP + phosphate + H(+)</text>
        <dbReference type="Rhea" id="RHEA:13065"/>
        <dbReference type="ChEBI" id="CHEBI:15377"/>
        <dbReference type="ChEBI" id="CHEBI:15378"/>
        <dbReference type="ChEBI" id="CHEBI:30616"/>
        <dbReference type="ChEBI" id="CHEBI:43474"/>
        <dbReference type="ChEBI" id="CHEBI:456216"/>
        <dbReference type="EC" id="3.6.4.13"/>
    </reaction>
</comment>
<evidence type="ECO:0000256" key="9">
    <source>
        <dbReference type="ARBA" id="ARBA00047984"/>
    </source>
</evidence>
<dbReference type="GO" id="GO:0003724">
    <property type="term" value="F:RNA helicase activity"/>
    <property type="evidence" value="ECO:0007669"/>
    <property type="project" value="UniProtKB-EC"/>
</dbReference>
<evidence type="ECO:0000259" key="11">
    <source>
        <dbReference type="PROSITE" id="PS51192"/>
    </source>
</evidence>
<dbReference type="InterPro" id="IPR027417">
    <property type="entry name" value="P-loop_NTPase"/>
</dbReference>
<dbReference type="GO" id="GO:0003723">
    <property type="term" value="F:RNA binding"/>
    <property type="evidence" value="ECO:0007669"/>
    <property type="project" value="UniProtKB-KW"/>
</dbReference>
<dbReference type="Proteomes" id="UP001150569">
    <property type="component" value="Unassembled WGS sequence"/>
</dbReference>
<dbReference type="GO" id="GO:0005524">
    <property type="term" value="F:ATP binding"/>
    <property type="evidence" value="ECO:0007669"/>
    <property type="project" value="UniProtKB-KW"/>
</dbReference>
<dbReference type="InterPro" id="IPR011545">
    <property type="entry name" value="DEAD/DEAH_box_helicase_dom"/>
</dbReference>
<dbReference type="AlphaFoldDB" id="A0A9W8ACV6"/>
<feature type="domain" description="Helicase C-terminal" evidence="12">
    <location>
        <begin position="456"/>
        <end position="618"/>
    </location>
</feature>
<protein>
    <recommendedName>
        <fullName evidence="2">RNA helicase</fullName>
        <ecNumber evidence="2">3.6.4.13</ecNumber>
    </recommendedName>
</protein>
<dbReference type="PANTHER" id="PTHR47959">
    <property type="entry name" value="ATP-DEPENDENT RNA HELICASE RHLE-RELATED"/>
    <property type="match status" value="1"/>
</dbReference>
<dbReference type="GO" id="GO:0005829">
    <property type="term" value="C:cytosol"/>
    <property type="evidence" value="ECO:0007669"/>
    <property type="project" value="TreeGrafter"/>
</dbReference>
<dbReference type="EC" id="3.6.4.13" evidence="2"/>
<keyword evidence="5" id="KW-0347">Helicase</keyword>
<gene>
    <name evidence="13" type="ORF">IWQ60_003429</name>
</gene>
<dbReference type="OrthoDB" id="196131at2759"/>
<evidence type="ECO:0000256" key="8">
    <source>
        <dbReference type="ARBA" id="ARBA00023242"/>
    </source>
</evidence>
<evidence type="ECO:0000256" key="3">
    <source>
        <dbReference type="ARBA" id="ARBA00022741"/>
    </source>
</evidence>
<sequence>MNHKLTTAAGFKPKIQFGLKSRPKPNPASGQDRPPSTVKPNAFGEPDDGTYKPTLRFDDEEDAARPPKRLCTTAGPDQQGEAAVPTKCTNTDPDDELDAFMAGIDRQVASEAQAEPNMTKVDAHRFDNEDPLENLEAAGPVGLSDHPLDISGMGSDEEVYATERHLADLENEVPTDPGKTDVVPLEAVDHSEFAYSPLRSTGYTEHPAVAALDREDVWNLHRQWGVQVRGSALPKPGTEFVHFGLSTPLQEIIDQHQFAYPTVIQRLAVPAALLGRDLVGISPTGSGKTLAFILPLIIHLIHQAPLAAGEGPGALIVAPTRELAQQIHKEARTFARAHQLRCLLAYGGTNKMEQFKELRHQRVDILVATPGRLIDLVRMRATTLRRVSYLVIDEADQMFSLGFEAQVRSVCDRVRPDRQTLLFSATMPSKIERLVEGVMRDPLRITIGQIGEPTADVDQHFVVVNEEVRKWDWLQQHVPAFCVEGSVLIFVAGMGQADELAEGLAELGVTCGTLHSSMTQQERDRSIRKFKSGDLTILVATDVGARGLDVKSVRTVINHSMARDINTYVHRIGRTGRAGVRGDAYTFLTDKQKKLAQSLVRLLSSTGKPVPANLRSLAGP</sequence>
<dbReference type="Gene3D" id="3.40.50.300">
    <property type="entry name" value="P-loop containing nucleotide triphosphate hydrolases"/>
    <property type="match status" value="2"/>
</dbReference>
<dbReference type="InterPro" id="IPR050079">
    <property type="entry name" value="DEAD_box_RNA_helicase"/>
</dbReference>
<evidence type="ECO:0000259" key="12">
    <source>
        <dbReference type="PROSITE" id="PS51194"/>
    </source>
</evidence>
<accession>A0A9W8ACV6</accession>
<dbReference type="PANTHER" id="PTHR47959:SF1">
    <property type="entry name" value="ATP-DEPENDENT RNA HELICASE DBPA"/>
    <property type="match status" value="1"/>
</dbReference>
<name>A0A9W8ACV6_9FUNG</name>
<keyword evidence="8" id="KW-0539">Nucleus</keyword>
<dbReference type="PROSITE" id="PS51194">
    <property type="entry name" value="HELICASE_CTER"/>
    <property type="match status" value="1"/>
</dbReference>
<evidence type="ECO:0000256" key="4">
    <source>
        <dbReference type="ARBA" id="ARBA00022801"/>
    </source>
</evidence>
<keyword evidence="4" id="KW-0378">Hydrolase</keyword>
<feature type="region of interest" description="Disordered" evidence="10">
    <location>
        <begin position="1"/>
        <end position="91"/>
    </location>
</feature>
<reference evidence="13" key="1">
    <citation type="submission" date="2022-07" db="EMBL/GenBank/DDBJ databases">
        <title>Phylogenomic reconstructions and comparative analyses of Kickxellomycotina fungi.</title>
        <authorList>
            <person name="Reynolds N.K."/>
            <person name="Stajich J.E."/>
            <person name="Barry K."/>
            <person name="Grigoriev I.V."/>
            <person name="Crous P."/>
            <person name="Smith M.E."/>
        </authorList>
    </citation>
    <scope>NUCLEOTIDE SEQUENCE</scope>
    <source>
        <strain evidence="13">RSA 861</strain>
    </source>
</reference>
<dbReference type="Pfam" id="PF00271">
    <property type="entry name" value="Helicase_C"/>
    <property type="match status" value="1"/>
</dbReference>
<evidence type="ECO:0000256" key="2">
    <source>
        <dbReference type="ARBA" id="ARBA00012552"/>
    </source>
</evidence>
<keyword evidence="7" id="KW-0694">RNA-binding</keyword>
<feature type="non-terminal residue" evidence="13">
    <location>
        <position position="1"/>
    </location>
</feature>
<comment type="subcellular location">
    <subcellularLocation>
        <location evidence="1">Nucleus</location>
    </subcellularLocation>
</comment>
<comment type="caution">
    <text evidence="13">The sequence shown here is derived from an EMBL/GenBank/DDBJ whole genome shotgun (WGS) entry which is preliminary data.</text>
</comment>
<evidence type="ECO:0000256" key="1">
    <source>
        <dbReference type="ARBA" id="ARBA00004123"/>
    </source>
</evidence>
<evidence type="ECO:0000313" key="13">
    <source>
        <dbReference type="EMBL" id="KAJ1926843.1"/>
    </source>
</evidence>
<feature type="domain" description="Helicase ATP-binding" evidence="11">
    <location>
        <begin position="269"/>
        <end position="445"/>
    </location>
</feature>
<organism evidence="13 14">
    <name type="scientific">Tieghemiomyces parasiticus</name>
    <dbReference type="NCBI Taxonomy" id="78921"/>
    <lineage>
        <taxon>Eukaryota</taxon>
        <taxon>Fungi</taxon>
        <taxon>Fungi incertae sedis</taxon>
        <taxon>Zoopagomycota</taxon>
        <taxon>Kickxellomycotina</taxon>
        <taxon>Dimargaritomycetes</taxon>
        <taxon>Dimargaritales</taxon>
        <taxon>Dimargaritaceae</taxon>
        <taxon>Tieghemiomyces</taxon>
    </lineage>
</organism>
<evidence type="ECO:0000256" key="6">
    <source>
        <dbReference type="ARBA" id="ARBA00022840"/>
    </source>
</evidence>
<dbReference type="SUPFAM" id="SSF52540">
    <property type="entry name" value="P-loop containing nucleoside triphosphate hydrolases"/>
    <property type="match status" value="1"/>
</dbReference>
<dbReference type="InterPro" id="IPR001650">
    <property type="entry name" value="Helicase_C-like"/>
</dbReference>
<dbReference type="EMBL" id="JANBPT010000147">
    <property type="protein sequence ID" value="KAJ1926843.1"/>
    <property type="molecule type" value="Genomic_DNA"/>
</dbReference>
<dbReference type="FunFam" id="3.40.50.300:FF:000079">
    <property type="entry name" value="probable ATP-dependent RNA helicase DDX17"/>
    <property type="match status" value="1"/>
</dbReference>
<evidence type="ECO:0000313" key="14">
    <source>
        <dbReference type="Proteomes" id="UP001150569"/>
    </source>
</evidence>
<keyword evidence="6" id="KW-0067">ATP-binding</keyword>
<dbReference type="SMART" id="SM00487">
    <property type="entry name" value="DEXDc"/>
    <property type="match status" value="1"/>
</dbReference>
<evidence type="ECO:0000256" key="7">
    <source>
        <dbReference type="ARBA" id="ARBA00022884"/>
    </source>
</evidence>
<dbReference type="SMART" id="SM00490">
    <property type="entry name" value="HELICc"/>
    <property type="match status" value="1"/>
</dbReference>
<keyword evidence="3" id="KW-0547">Nucleotide-binding</keyword>
<dbReference type="GO" id="GO:0016787">
    <property type="term" value="F:hydrolase activity"/>
    <property type="evidence" value="ECO:0007669"/>
    <property type="project" value="UniProtKB-KW"/>
</dbReference>
<proteinExistence type="predicted"/>
<dbReference type="PROSITE" id="PS51192">
    <property type="entry name" value="HELICASE_ATP_BIND_1"/>
    <property type="match status" value="1"/>
</dbReference>
<evidence type="ECO:0000256" key="5">
    <source>
        <dbReference type="ARBA" id="ARBA00022806"/>
    </source>
</evidence>
<dbReference type="CDD" id="cd18787">
    <property type="entry name" value="SF2_C_DEAD"/>
    <property type="match status" value="1"/>
</dbReference>
<dbReference type="GO" id="GO:0005634">
    <property type="term" value="C:nucleus"/>
    <property type="evidence" value="ECO:0007669"/>
    <property type="project" value="UniProtKB-SubCell"/>
</dbReference>
<dbReference type="Pfam" id="PF00270">
    <property type="entry name" value="DEAD"/>
    <property type="match status" value="1"/>
</dbReference>